<dbReference type="AlphaFoldDB" id="A0A1A7PTN5"/>
<dbReference type="InterPro" id="IPR052726">
    <property type="entry name" value="Phage_Baseplate_Hub"/>
</dbReference>
<dbReference type="PANTHER" id="PTHR35862">
    <property type="entry name" value="FELS-2 PROPHAGE PROTEIN"/>
    <property type="match status" value="1"/>
</dbReference>
<feature type="domain" description="Baseplate J-like C-terminal" evidence="2">
    <location>
        <begin position="217"/>
        <end position="296"/>
    </location>
</feature>
<sequence>MSALIDLSKIPQPDFVEALNFEAIFEARKQAFIALYDKQEDKDFWLQRLQLESEPIVKLLQENAYRELLLRQRINNGALAVSLAHAVGADLDAIAANYNVARLVIQQADNTANPPIPEILESDEALRYRTQLAFDSISTAGAKSSYEYHALSSDGRVADVDVYSPQPCYVTVSVLSYNGNGTAEADLLNKVRAALNDENVRPVADRVTVQSAQIRTYQIQATLYTYKGPEAEPIKAEALKRINEFVRRQLRLGKDINISAIHAALHVEGVQRVEVTQPTQNIVLAHNQAGYCESINLEVAESDD</sequence>
<gene>
    <name evidence="3" type="ORF">QV06_00620</name>
</gene>
<comment type="caution">
    <text evidence="3">The sequence shown here is derived from an EMBL/GenBank/DDBJ whole genome shotgun (WGS) entry which is preliminary data.</text>
</comment>
<dbReference type="EMBL" id="JTJR01000002">
    <property type="protein sequence ID" value="OBX05938.1"/>
    <property type="molecule type" value="Genomic_DNA"/>
</dbReference>
<feature type="domain" description="Baseplate J-like central" evidence="1">
    <location>
        <begin position="138"/>
        <end position="210"/>
    </location>
</feature>
<evidence type="ECO:0000259" key="1">
    <source>
        <dbReference type="Pfam" id="PF26078"/>
    </source>
</evidence>
<dbReference type="Pfam" id="PF26079">
    <property type="entry name" value="Baseplate_J_C"/>
    <property type="match status" value="1"/>
</dbReference>
<dbReference type="STRING" id="505345.QV06_00620"/>
<dbReference type="Pfam" id="PF26078">
    <property type="entry name" value="Baseplate_J_M"/>
    <property type="match status" value="1"/>
</dbReference>
<reference evidence="3 4" key="1">
    <citation type="submission" date="2014-11" db="EMBL/GenBank/DDBJ databases">
        <title>Pan-genome of Gallibacterium spp.</title>
        <authorList>
            <person name="Kudirkiene E."/>
            <person name="Bojesen A.M."/>
        </authorList>
    </citation>
    <scope>NUCLEOTIDE SEQUENCE [LARGE SCALE GENOMIC DNA]</scope>
    <source>
        <strain evidence="3 4">59/S3/89</strain>
    </source>
</reference>
<dbReference type="InterPro" id="IPR014507">
    <property type="entry name" value="Baseplate_assembly_J_pred"/>
</dbReference>
<evidence type="ECO:0000259" key="2">
    <source>
        <dbReference type="Pfam" id="PF26079"/>
    </source>
</evidence>
<evidence type="ECO:0000313" key="4">
    <source>
        <dbReference type="Proteomes" id="UP000092626"/>
    </source>
</evidence>
<dbReference type="PIRSF" id="PIRSF020481">
    <property type="entry name" value="BAP"/>
    <property type="match status" value="1"/>
</dbReference>
<accession>A0A1A7PTN5</accession>
<dbReference type="RefSeq" id="WP_065236485.1">
    <property type="nucleotide sequence ID" value="NZ_JTJR01000002.1"/>
</dbReference>
<name>A0A1A7PTN5_9PAST</name>
<protein>
    <submittedName>
        <fullName evidence="3">Baseplate assembly protein</fullName>
    </submittedName>
</protein>
<dbReference type="InterPro" id="IPR058531">
    <property type="entry name" value="Baseplate_J_M"/>
</dbReference>
<evidence type="ECO:0000313" key="3">
    <source>
        <dbReference type="EMBL" id="OBX05938.1"/>
    </source>
</evidence>
<dbReference type="Proteomes" id="UP000092626">
    <property type="component" value="Unassembled WGS sequence"/>
</dbReference>
<proteinExistence type="predicted"/>
<organism evidence="3 4">
    <name type="scientific">Gallibacterium genomosp. 3</name>
    <dbReference type="NCBI Taxonomy" id="505345"/>
    <lineage>
        <taxon>Bacteria</taxon>
        <taxon>Pseudomonadati</taxon>
        <taxon>Pseudomonadota</taxon>
        <taxon>Gammaproteobacteria</taxon>
        <taxon>Pasteurellales</taxon>
        <taxon>Pasteurellaceae</taxon>
        <taxon>Gallibacterium</taxon>
    </lineage>
</organism>
<dbReference type="PATRIC" id="fig|505345.6.peg.125"/>
<dbReference type="InterPro" id="IPR058530">
    <property type="entry name" value="Baseplate_J-like_C"/>
</dbReference>
<dbReference type="PANTHER" id="PTHR35862:SF1">
    <property type="entry name" value="FELS-2 PROPHAGE PROTEIN"/>
    <property type="match status" value="1"/>
</dbReference>